<feature type="transmembrane region" description="Helical" evidence="6">
    <location>
        <begin position="48"/>
        <end position="68"/>
    </location>
</feature>
<feature type="transmembrane region" description="Helical" evidence="6">
    <location>
        <begin position="129"/>
        <end position="150"/>
    </location>
</feature>
<dbReference type="InterPro" id="IPR049326">
    <property type="entry name" value="Rhodopsin_dom_fungi"/>
</dbReference>
<evidence type="ECO:0000256" key="3">
    <source>
        <dbReference type="ARBA" id="ARBA00022989"/>
    </source>
</evidence>
<keyword evidence="2 6" id="KW-0812">Transmembrane</keyword>
<keyword evidence="9" id="KW-1185">Reference proteome</keyword>
<dbReference type="PANTHER" id="PTHR33048:SF108">
    <property type="entry name" value="INTEGRAL MEMBRANE PROTEIN"/>
    <property type="match status" value="1"/>
</dbReference>
<feature type="transmembrane region" description="Helical" evidence="6">
    <location>
        <begin position="182"/>
        <end position="201"/>
    </location>
</feature>
<evidence type="ECO:0000259" key="7">
    <source>
        <dbReference type="Pfam" id="PF20684"/>
    </source>
</evidence>
<evidence type="ECO:0000313" key="9">
    <source>
        <dbReference type="Proteomes" id="UP000191285"/>
    </source>
</evidence>
<feature type="transmembrane region" description="Helical" evidence="6">
    <location>
        <begin position="245"/>
        <end position="275"/>
    </location>
</feature>
<keyword evidence="3 6" id="KW-1133">Transmembrane helix</keyword>
<dbReference type="Proteomes" id="UP000191285">
    <property type="component" value="Unassembled WGS sequence"/>
</dbReference>
<name>A0A1V6TB99_9EURO</name>
<feature type="transmembrane region" description="Helical" evidence="6">
    <location>
        <begin position="96"/>
        <end position="117"/>
    </location>
</feature>
<evidence type="ECO:0000256" key="1">
    <source>
        <dbReference type="ARBA" id="ARBA00004141"/>
    </source>
</evidence>
<feature type="transmembrane region" description="Helical" evidence="6">
    <location>
        <begin position="213"/>
        <end position="233"/>
    </location>
</feature>
<comment type="caution">
    <text evidence="8">The sequence shown here is derived from an EMBL/GenBank/DDBJ whole genome shotgun (WGS) entry which is preliminary data.</text>
</comment>
<accession>A0A1V6TB99</accession>
<reference evidence="9" key="1">
    <citation type="journal article" date="2017" name="Nat. Microbiol.">
        <title>Global analysis of biosynthetic gene clusters reveals vast potential of secondary metabolite production in Penicillium species.</title>
        <authorList>
            <person name="Nielsen J.C."/>
            <person name="Grijseels S."/>
            <person name="Prigent S."/>
            <person name="Ji B."/>
            <person name="Dainat J."/>
            <person name="Nielsen K.F."/>
            <person name="Frisvad J.C."/>
            <person name="Workman M."/>
            <person name="Nielsen J."/>
        </authorList>
    </citation>
    <scope>NUCLEOTIDE SEQUENCE [LARGE SCALE GENOMIC DNA]</scope>
    <source>
        <strain evidence="9">IBT 24891</strain>
    </source>
</reference>
<dbReference type="PANTHER" id="PTHR33048">
    <property type="entry name" value="PTH11-LIKE INTEGRAL MEMBRANE PROTEIN (AFU_ORTHOLOGUE AFUA_5G11245)"/>
    <property type="match status" value="1"/>
</dbReference>
<dbReference type="GO" id="GO:0016020">
    <property type="term" value="C:membrane"/>
    <property type="evidence" value="ECO:0007669"/>
    <property type="project" value="UniProtKB-SubCell"/>
</dbReference>
<dbReference type="AlphaFoldDB" id="A0A1V6TB99"/>
<comment type="similarity">
    <text evidence="5">Belongs to the SAT4 family.</text>
</comment>
<dbReference type="STRING" id="303698.A0A1V6TB99"/>
<sequence length="359" mass="40061">MTDAHAPKDVYHKLNLVVQCLSIPIVSAAVALRFYTRFRFKQRLGVEDYTCIIAWGLFMGYCGVSILVGRHGGGYHIDELMAWKPEEVIQYKKFCYIATILYCPMALFVKIALLSILTRIFKPYRGKVWFIYILLGALCVYYAIALIIKIRMCYPIPYYWLGTELEGGGTCLDQTAALIADSVISVVSDIIILVLPLPLTWSLQMSRNKKLRVMGLLGAGGFAVGFSLYRLVLVLQDGTSPDQTIVFMCVILSGNAEGGMGLICACLPVLNVLLAHYRKEYSSQKYYNQSSEIQLGDRKTGNTSKNNSQWDKATNFGDQSHLISFAGAPEATDSIYNEDGIRKTVAVEQTIESRDSDSR</sequence>
<feature type="transmembrane region" description="Helical" evidence="6">
    <location>
        <begin position="16"/>
        <end position="36"/>
    </location>
</feature>
<comment type="subcellular location">
    <subcellularLocation>
        <location evidence="1">Membrane</location>
        <topology evidence="1">Multi-pass membrane protein</topology>
    </subcellularLocation>
</comment>
<dbReference type="Pfam" id="PF20684">
    <property type="entry name" value="Fung_rhodopsin"/>
    <property type="match status" value="1"/>
</dbReference>
<dbReference type="OrthoDB" id="5378633at2759"/>
<organism evidence="8 9">
    <name type="scientific">Penicillium steckii</name>
    <dbReference type="NCBI Taxonomy" id="303698"/>
    <lineage>
        <taxon>Eukaryota</taxon>
        <taxon>Fungi</taxon>
        <taxon>Dikarya</taxon>
        <taxon>Ascomycota</taxon>
        <taxon>Pezizomycotina</taxon>
        <taxon>Eurotiomycetes</taxon>
        <taxon>Eurotiomycetidae</taxon>
        <taxon>Eurotiales</taxon>
        <taxon>Aspergillaceae</taxon>
        <taxon>Penicillium</taxon>
    </lineage>
</organism>
<protein>
    <recommendedName>
        <fullName evidence="7">Rhodopsin domain-containing protein</fullName>
    </recommendedName>
</protein>
<evidence type="ECO:0000313" key="8">
    <source>
        <dbReference type="EMBL" id="OQE23109.1"/>
    </source>
</evidence>
<gene>
    <name evidence="8" type="ORF">PENSTE_c009G01939</name>
</gene>
<dbReference type="EMBL" id="MLKD01000009">
    <property type="protein sequence ID" value="OQE23109.1"/>
    <property type="molecule type" value="Genomic_DNA"/>
</dbReference>
<evidence type="ECO:0000256" key="4">
    <source>
        <dbReference type="ARBA" id="ARBA00023136"/>
    </source>
</evidence>
<dbReference type="InterPro" id="IPR052337">
    <property type="entry name" value="SAT4-like"/>
</dbReference>
<feature type="domain" description="Rhodopsin" evidence="7">
    <location>
        <begin position="32"/>
        <end position="275"/>
    </location>
</feature>
<evidence type="ECO:0000256" key="6">
    <source>
        <dbReference type="SAM" id="Phobius"/>
    </source>
</evidence>
<keyword evidence="4 6" id="KW-0472">Membrane</keyword>
<evidence type="ECO:0000256" key="5">
    <source>
        <dbReference type="ARBA" id="ARBA00038359"/>
    </source>
</evidence>
<evidence type="ECO:0000256" key="2">
    <source>
        <dbReference type="ARBA" id="ARBA00022692"/>
    </source>
</evidence>
<proteinExistence type="inferred from homology"/>